<protein>
    <submittedName>
        <fullName evidence="11">Calcium/proton exchanger</fullName>
    </submittedName>
</protein>
<feature type="transmembrane region" description="Helical" evidence="9">
    <location>
        <begin position="123"/>
        <end position="146"/>
    </location>
</feature>
<feature type="transmembrane region" description="Helical" evidence="9">
    <location>
        <begin position="409"/>
        <end position="429"/>
    </location>
</feature>
<dbReference type="Pfam" id="PF01699">
    <property type="entry name" value="Na_Ca_ex"/>
    <property type="match status" value="2"/>
</dbReference>
<feature type="transmembrane region" description="Helical" evidence="9">
    <location>
        <begin position="66"/>
        <end position="84"/>
    </location>
</feature>
<feature type="transmembrane region" description="Helical" evidence="9">
    <location>
        <begin position="282"/>
        <end position="306"/>
    </location>
</feature>
<evidence type="ECO:0000256" key="5">
    <source>
        <dbReference type="ARBA" id="ARBA00022989"/>
    </source>
</evidence>
<evidence type="ECO:0000256" key="6">
    <source>
        <dbReference type="ARBA" id="ARBA00023065"/>
    </source>
</evidence>
<dbReference type="VEuPathDB" id="FungiDB:PV10_04043"/>
<feature type="domain" description="Sodium/calcium exchanger membrane region" evidence="10">
    <location>
        <begin position="285"/>
        <end position="426"/>
    </location>
</feature>
<evidence type="ECO:0000259" key="10">
    <source>
        <dbReference type="Pfam" id="PF01699"/>
    </source>
</evidence>
<name>A0A0D1ZDI6_EXOME</name>
<dbReference type="GO" id="GO:0012505">
    <property type="term" value="C:endomembrane system"/>
    <property type="evidence" value="ECO:0007669"/>
    <property type="project" value="UniProtKB-SubCell"/>
</dbReference>
<comment type="subcellular location">
    <subcellularLocation>
        <location evidence="1">Endomembrane system</location>
        <topology evidence="1">Multi-pass membrane protein</topology>
    </subcellularLocation>
</comment>
<dbReference type="EMBL" id="KN847522">
    <property type="protein sequence ID" value="KIV92777.1"/>
    <property type="molecule type" value="Genomic_DNA"/>
</dbReference>
<dbReference type="GO" id="GO:0006874">
    <property type="term" value="P:intracellular calcium ion homeostasis"/>
    <property type="evidence" value="ECO:0007669"/>
    <property type="project" value="TreeGrafter"/>
</dbReference>
<dbReference type="InterPro" id="IPR044880">
    <property type="entry name" value="NCX_ion-bd_dom_sf"/>
</dbReference>
<evidence type="ECO:0000256" key="9">
    <source>
        <dbReference type="SAM" id="Phobius"/>
    </source>
</evidence>
<evidence type="ECO:0000256" key="3">
    <source>
        <dbReference type="ARBA" id="ARBA00022448"/>
    </source>
</evidence>
<feature type="transmembrane region" description="Helical" evidence="9">
    <location>
        <begin position="318"/>
        <end position="341"/>
    </location>
</feature>
<dbReference type="InterPro" id="IPR004837">
    <property type="entry name" value="NaCa_Exmemb"/>
</dbReference>
<feature type="domain" description="Sodium/calcium exchanger membrane region" evidence="10">
    <location>
        <begin position="96"/>
        <end position="251"/>
    </location>
</feature>
<dbReference type="OMA" id="CADIYFF"/>
<keyword evidence="5 9" id="KW-1133">Transmembrane helix</keyword>
<dbReference type="HOGENOM" id="CLU_008721_2_1_1"/>
<dbReference type="PANTHER" id="PTHR31503:SF22">
    <property type="entry name" value="VACUOLAR CALCIUM ION TRANSPORTER"/>
    <property type="match status" value="1"/>
</dbReference>
<accession>A0A0D1ZDI6</accession>
<feature type="transmembrane region" description="Helical" evidence="9">
    <location>
        <begin position="382"/>
        <end position="402"/>
    </location>
</feature>
<feature type="region of interest" description="Disordered" evidence="8">
    <location>
        <begin position="17"/>
        <end position="36"/>
    </location>
</feature>
<dbReference type="STRING" id="212818.A0A0D1ZDI6"/>
<proteinExistence type="inferred from homology"/>
<gene>
    <name evidence="11" type="ORF">PV10_04043</name>
</gene>
<feature type="transmembrane region" description="Helical" evidence="9">
    <location>
        <begin position="186"/>
        <end position="210"/>
    </location>
</feature>
<reference evidence="11 12" key="1">
    <citation type="submission" date="2015-01" db="EMBL/GenBank/DDBJ databases">
        <title>The Genome Sequence of Exophiala mesophila CBS40295.</title>
        <authorList>
            <consortium name="The Broad Institute Genomics Platform"/>
            <person name="Cuomo C."/>
            <person name="de Hoog S."/>
            <person name="Gorbushina A."/>
            <person name="Stielow B."/>
            <person name="Teixiera M."/>
            <person name="Abouelleil A."/>
            <person name="Chapman S.B."/>
            <person name="Priest M."/>
            <person name="Young S.K."/>
            <person name="Wortman J."/>
            <person name="Nusbaum C."/>
            <person name="Birren B."/>
        </authorList>
    </citation>
    <scope>NUCLEOTIDE SEQUENCE [LARGE SCALE GENOMIC DNA]</scope>
    <source>
        <strain evidence="11 12">CBS 40295</strain>
    </source>
</reference>
<dbReference type="PANTHER" id="PTHR31503">
    <property type="entry name" value="VACUOLAR CALCIUM ION TRANSPORTER"/>
    <property type="match status" value="1"/>
</dbReference>
<keyword evidence="3" id="KW-0813">Transport</keyword>
<dbReference type="OrthoDB" id="4495440at2759"/>
<sequence>MSSNLFRKPFSLTSKKLRHNSHDAGGSHISENGYSESTPLLPQSNVIATSRAEQWSYQIYHAARQIYLHNHIHGLLIFLLPAIVSSLVHCPAKVRFTLNFLAIIPLASLLEFYLEEFCAKQRLILGGILAGVLGNGIELIIGVVAICNDETLIVQDAILGSLLFNLVLVTGLCCVAGGVRYKEQHFAIPILSSLSGFAMILVAMLLTPTALATVAWSGKDIDHITEDGRIISSGSAIIFLVTYGGYLMFQLRTHVSLFESSLAEEDSSDMTSEERHSTLKPLVAVILYLVTAGLASWCVVSLFQAIPEVAEKSSLSRTTVGFILLPFLGGAGGAIALMTVSFRDKQDLALGCIVGNVINITLFVVPVLIIVGRVVGNELSLYFGHVEMVAVLISSMMVVLLLQNGRSTYFDGLLLLGLYTMVIMAVVVLPHE</sequence>
<feature type="transmembrane region" description="Helical" evidence="9">
    <location>
        <begin position="96"/>
        <end position="114"/>
    </location>
</feature>
<keyword evidence="12" id="KW-1185">Reference proteome</keyword>
<evidence type="ECO:0000256" key="8">
    <source>
        <dbReference type="SAM" id="MobiDB-lite"/>
    </source>
</evidence>
<comment type="similarity">
    <text evidence="2">Belongs to the Ca(2+):cation antiporter (CaCA) (TC 2.A.19) family.</text>
</comment>
<evidence type="ECO:0000256" key="7">
    <source>
        <dbReference type="ARBA" id="ARBA00023136"/>
    </source>
</evidence>
<dbReference type="GO" id="GO:0000329">
    <property type="term" value="C:fungal-type vacuole membrane"/>
    <property type="evidence" value="ECO:0007669"/>
    <property type="project" value="TreeGrafter"/>
</dbReference>
<evidence type="ECO:0000313" key="12">
    <source>
        <dbReference type="Proteomes" id="UP000054302"/>
    </source>
</evidence>
<dbReference type="InterPro" id="IPR004713">
    <property type="entry name" value="CaH_exchang"/>
</dbReference>
<dbReference type="AlphaFoldDB" id="A0A0D1ZDI6"/>
<evidence type="ECO:0000256" key="1">
    <source>
        <dbReference type="ARBA" id="ARBA00004127"/>
    </source>
</evidence>
<feature type="transmembrane region" description="Helical" evidence="9">
    <location>
        <begin position="158"/>
        <end position="179"/>
    </location>
</feature>
<dbReference type="RefSeq" id="XP_016224351.1">
    <property type="nucleotide sequence ID" value="XM_016368563.1"/>
</dbReference>
<dbReference type="Proteomes" id="UP000054302">
    <property type="component" value="Unassembled WGS sequence"/>
</dbReference>
<evidence type="ECO:0000256" key="4">
    <source>
        <dbReference type="ARBA" id="ARBA00022692"/>
    </source>
</evidence>
<evidence type="ECO:0000313" key="11">
    <source>
        <dbReference type="EMBL" id="KIV92777.1"/>
    </source>
</evidence>
<feature type="transmembrane region" description="Helical" evidence="9">
    <location>
        <begin position="230"/>
        <end position="249"/>
    </location>
</feature>
<keyword evidence="6" id="KW-0406">Ion transport</keyword>
<dbReference type="GeneID" id="27321888"/>
<dbReference type="Gene3D" id="1.20.1420.30">
    <property type="entry name" value="NCX, central ion-binding region"/>
    <property type="match status" value="1"/>
</dbReference>
<feature type="transmembrane region" description="Helical" evidence="9">
    <location>
        <begin position="348"/>
        <end position="370"/>
    </location>
</feature>
<keyword evidence="4 9" id="KW-0812">Transmembrane</keyword>
<evidence type="ECO:0000256" key="2">
    <source>
        <dbReference type="ARBA" id="ARBA00008170"/>
    </source>
</evidence>
<organism evidence="11 12">
    <name type="scientific">Exophiala mesophila</name>
    <name type="common">Black yeast-like fungus</name>
    <dbReference type="NCBI Taxonomy" id="212818"/>
    <lineage>
        <taxon>Eukaryota</taxon>
        <taxon>Fungi</taxon>
        <taxon>Dikarya</taxon>
        <taxon>Ascomycota</taxon>
        <taxon>Pezizomycotina</taxon>
        <taxon>Eurotiomycetes</taxon>
        <taxon>Chaetothyriomycetidae</taxon>
        <taxon>Chaetothyriales</taxon>
        <taxon>Herpotrichiellaceae</taxon>
        <taxon>Exophiala</taxon>
    </lineage>
</organism>
<keyword evidence="7 9" id="KW-0472">Membrane</keyword>
<dbReference type="GO" id="GO:0015369">
    <property type="term" value="F:calcium:proton antiporter activity"/>
    <property type="evidence" value="ECO:0007669"/>
    <property type="project" value="UniProtKB-ARBA"/>
</dbReference>